<accession>A0ABQ8E773</accession>
<sequence length="243" mass="27208">MTEPISRIKSVLCSTSSISLACNNFHFSSILFFVSTVTMLHFCFTNCSLTPKPAIDPTRNESSNQFRSHNFFFFFFTKLLRTRIRFESQSPNTRGQFQTVNIMSFSQGLSTVLGFPHILPLQRPNLIHELDLTSLEANRLAGEFVKPIHVLRPHLPRSTASETTTVFFASSAILARFALTEVVSIGRFFTALGLVTAIGFSDLDLFADGWDGDWIHEMVRGRIVGDLFFFIVSGQGLDLIVVG</sequence>
<evidence type="ECO:0000313" key="1">
    <source>
        <dbReference type="EMBL" id="KAH0936520.1"/>
    </source>
</evidence>
<comment type="caution">
    <text evidence="1">The sequence shown here is derived from an EMBL/GenBank/DDBJ whole genome shotgun (WGS) entry which is preliminary data.</text>
</comment>
<dbReference type="PROSITE" id="PS51257">
    <property type="entry name" value="PROKAR_LIPOPROTEIN"/>
    <property type="match status" value="1"/>
</dbReference>
<keyword evidence="2" id="KW-1185">Reference proteome</keyword>
<name>A0ABQ8E773_BRANA</name>
<gene>
    <name evidence="1" type="ORF">HID58_013637</name>
</gene>
<reference evidence="1 2" key="1">
    <citation type="submission" date="2021-05" db="EMBL/GenBank/DDBJ databases">
        <title>Genome Assembly of Synthetic Allotetraploid Brassica napus Reveals Homoeologous Exchanges between Subgenomes.</title>
        <authorList>
            <person name="Davis J.T."/>
        </authorList>
    </citation>
    <scope>NUCLEOTIDE SEQUENCE [LARGE SCALE GENOMIC DNA]</scope>
    <source>
        <strain evidence="2">cv. Da-Ae</strain>
        <tissue evidence="1">Seedling</tissue>
    </source>
</reference>
<dbReference type="Proteomes" id="UP000824890">
    <property type="component" value="Unassembled WGS sequence"/>
</dbReference>
<organism evidence="1 2">
    <name type="scientific">Brassica napus</name>
    <name type="common">Rape</name>
    <dbReference type="NCBI Taxonomy" id="3708"/>
    <lineage>
        <taxon>Eukaryota</taxon>
        <taxon>Viridiplantae</taxon>
        <taxon>Streptophyta</taxon>
        <taxon>Embryophyta</taxon>
        <taxon>Tracheophyta</taxon>
        <taxon>Spermatophyta</taxon>
        <taxon>Magnoliopsida</taxon>
        <taxon>eudicotyledons</taxon>
        <taxon>Gunneridae</taxon>
        <taxon>Pentapetalae</taxon>
        <taxon>rosids</taxon>
        <taxon>malvids</taxon>
        <taxon>Brassicales</taxon>
        <taxon>Brassicaceae</taxon>
        <taxon>Brassiceae</taxon>
        <taxon>Brassica</taxon>
    </lineage>
</organism>
<protein>
    <submittedName>
        <fullName evidence="1">Uncharacterized protein</fullName>
    </submittedName>
</protein>
<evidence type="ECO:0000313" key="2">
    <source>
        <dbReference type="Proteomes" id="UP000824890"/>
    </source>
</evidence>
<dbReference type="EMBL" id="JAGKQM010000003">
    <property type="protein sequence ID" value="KAH0936520.1"/>
    <property type="molecule type" value="Genomic_DNA"/>
</dbReference>
<proteinExistence type="predicted"/>